<dbReference type="Gene3D" id="3.30.530.20">
    <property type="match status" value="1"/>
</dbReference>
<dbReference type="GO" id="GO:0045333">
    <property type="term" value="P:cellular respiration"/>
    <property type="evidence" value="ECO:0007669"/>
    <property type="project" value="InterPro"/>
</dbReference>
<evidence type="ECO:0000313" key="5">
    <source>
        <dbReference type="EMBL" id="EPY16267.1"/>
    </source>
</evidence>
<evidence type="ECO:0000256" key="2">
    <source>
        <dbReference type="ARBA" id="ARBA00011814"/>
    </source>
</evidence>
<reference evidence="5 6" key="1">
    <citation type="journal article" date="2013" name="PLoS ONE">
        <title>Predicting the Proteins of Angomonas deanei, Strigomonas culicis and Their Respective Endosymbionts Reveals New Aspects of the Trypanosomatidae Family.</title>
        <authorList>
            <person name="Motta M.C."/>
            <person name="Martins A.C."/>
            <person name="de Souza S.S."/>
            <person name="Catta-Preta C.M."/>
            <person name="Silva R."/>
            <person name="Klein C.C."/>
            <person name="de Almeida L.G."/>
            <person name="de Lima Cunha O."/>
            <person name="Ciapina L.P."/>
            <person name="Brocchi M."/>
            <person name="Colabardini A.C."/>
            <person name="de Araujo Lima B."/>
            <person name="Machado C.R."/>
            <person name="de Almeida Soares C.M."/>
            <person name="Probst C.M."/>
            <person name="de Menezes C.B."/>
            <person name="Thompson C.E."/>
            <person name="Bartholomeu D.C."/>
            <person name="Gradia D.F."/>
            <person name="Pavoni D.P."/>
            <person name="Grisard E.C."/>
            <person name="Fantinatti-Garboggini F."/>
            <person name="Marchini F.K."/>
            <person name="Rodrigues-Luiz G.F."/>
            <person name="Wagner G."/>
            <person name="Goldman G.H."/>
            <person name="Fietto J.L."/>
            <person name="Elias M.C."/>
            <person name="Goldman M.H."/>
            <person name="Sagot M.F."/>
            <person name="Pereira M."/>
            <person name="Stoco P.H."/>
            <person name="de Mendonca-Neto R.P."/>
            <person name="Teixeira S.M."/>
            <person name="Maciel T.E."/>
            <person name="de Oliveira Mendes T.A."/>
            <person name="Urmenyi T.P."/>
            <person name="de Souza W."/>
            <person name="Schenkman S."/>
            <person name="de Vasconcelos A.T."/>
        </authorList>
    </citation>
    <scope>NUCLEOTIDE SEQUENCE [LARGE SCALE GENOMIC DNA]</scope>
</reference>
<comment type="caution">
    <text evidence="5">The sequence shown here is derived from an EMBL/GenBank/DDBJ whole genome shotgun (WGS) entry which is preliminary data.</text>
</comment>
<dbReference type="Pfam" id="PF03364">
    <property type="entry name" value="Polyketide_cyc"/>
    <property type="match status" value="1"/>
</dbReference>
<protein>
    <recommendedName>
        <fullName evidence="4">Coenzyme Q-binding protein COQ10 START domain-containing protein</fullName>
    </recommendedName>
</protein>
<evidence type="ECO:0000256" key="1">
    <source>
        <dbReference type="ARBA" id="ARBA00006885"/>
    </source>
</evidence>
<dbReference type="PANTHER" id="PTHR12901">
    <property type="entry name" value="SPERM PROTEIN HOMOLOG"/>
    <property type="match status" value="1"/>
</dbReference>
<dbReference type="Proteomes" id="UP000015354">
    <property type="component" value="Unassembled WGS sequence"/>
</dbReference>
<dbReference type="InterPro" id="IPR023393">
    <property type="entry name" value="START-like_dom_sf"/>
</dbReference>
<dbReference type="InterPro" id="IPR005031">
    <property type="entry name" value="COQ10_START"/>
</dbReference>
<dbReference type="OrthoDB" id="292693at2759"/>
<feature type="domain" description="Coenzyme Q-binding protein COQ10 START" evidence="4">
    <location>
        <begin position="7"/>
        <end position="113"/>
    </location>
</feature>
<dbReference type="EMBL" id="ATMH01011398">
    <property type="protein sequence ID" value="EPY16267.1"/>
    <property type="molecule type" value="Genomic_DNA"/>
</dbReference>
<dbReference type="GO" id="GO:0048039">
    <property type="term" value="F:ubiquinone binding"/>
    <property type="evidence" value="ECO:0007669"/>
    <property type="project" value="InterPro"/>
</dbReference>
<evidence type="ECO:0000259" key="4">
    <source>
        <dbReference type="Pfam" id="PF03364"/>
    </source>
</evidence>
<dbReference type="PANTHER" id="PTHR12901:SF10">
    <property type="entry name" value="COENZYME Q-BINDING PROTEIN COQ10, MITOCHONDRIAL"/>
    <property type="match status" value="1"/>
</dbReference>
<proteinExistence type="inferred from homology"/>
<dbReference type="GO" id="GO:0005739">
    <property type="term" value="C:mitochondrion"/>
    <property type="evidence" value="ECO:0007669"/>
    <property type="project" value="TreeGrafter"/>
</dbReference>
<accession>S9TE03</accession>
<evidence type="ECO:0000313" key="6">
    <source>
        <dbReference type="Proteomes" id="UP000015354"/>
    </source>
</evidence>
<dbReference type="AlphaFoldDB" id="S9TE03"/>
<comment type="subunit">
    <text evidence="2">Interacts with coenzyme Q.</text>
</comment>
<name>S9TE03_9TRYP</name>
<comment type="similarity">
    <text evidence="1">Belongs to the COQ10 family.</text>
</comment>
<keyword evidence="6" id="KW-1185">Reference proteome</keyword>
<organism evidence="5 6">
    <name type="scientific">Strigomonas culicis</name>
    <dbReference type="NCBI Taxonomy" id="28005"/>
    <lineage>
        <taxon>Eukaryota</taxon>
        <taxon>Discoba</taxon>
        <taxon>Euglenozoa</taxon>
        <taxon>Kinetoplastea</taxon>
        <taxon>Metakinetoplastina</taxon>
        <taxon>Trypanosomatida</taxon>
        <taxon>Trypanosomatidae</taxon>
        <taxon>Strigomonadinae</taxon>
        <taxon>Strigomonas</taxon>
    </lineage>
</organism>
<evidence type="ECO:0000256" key="3">
    <source>
        <dbReference type="ARBA" id="ARBA00024947"/>
    </source>
</evidence>
<dbReference type="SUPFAM" id="SSF55961">
    <property type="entry name" value="Bet v1-like"/>
    <property type="match status" value="1"/>
</dbReference>
<dbReference type="InterPro" id="IPR044996">
    <property type="entry name" value="COQ10-like"/>
</dbReference>
<gene>
    <name evidence="5" type="ORF">STCU_11435</name>
</gene>
<sequence>MVDAIEMKATLVIGFSFLKEEYTSRVVLIPSHSITAVLYDEETEHLMEERHADAEGEGYFTSFFKKAKQSAKKSILKNLRCDWRFAEVPQKKNEVEVFFSVSFEFKNPMHSKLIMNNIVVLMTRCFERRCEGLYGPPSVIKQRLPAI</sequence>
<comment type="function">
    <text evidence="3">Required for the function of coenzyme Q in the respiratory chain. May serve as a chaperone or may be involved in the transport of Q6 from its site of synthesis to the catalytic sites of the respiratory complexes.</text>
</comment>